<protein>
    <recommendedName>
        <fullName evidence="5">Neprosin PEP catalytic domain-containing protein</fullName>
    </recommendedName>
</protein>
<accession>A0ABY9DDK3</accession>
<dbReference type="InterPro" id="IPR053168">
    <property type="entry name" value="Glutamic_endopeptidase"/>
</dbReference>
<evidence type="ECO:0000256" key="2">
    <source>
        <dbReference type="ARBA" id="ARBA00022692"/>
    </source>
</evidence>
<keyword evidence="2 4" id="KW-0812">Transmembrane</keyword>
<evidence type="ECO:0000313" key="6">
    <source>
        <dbReference type="EMBL" id="WKA05057.1"/>
    </source>
</evidence>
<evidence type="ECO:0000256" key="4">
    <source>
        <dbReference type="PROSITE-ProRule" id="PRU00282"/>
    </source>
</evidence>
<dbReference type="InterPro" id="IPR023395">
    <property type="entry name" value="MCP_dom_sf"/>
</dbReference>
<gene>
    <name evidence="6" type="ORF">VitviT2T_023044</name>
</gene>
<dbReference type="SUPFAM" id="SSF103506">
    <property type="entry name" value="Mitochondrial carrier"/>
    <property type="match status" value="1"/>
</dbReference>
<keyword evidence="3 4" id="KW-0472">Membrane</keyword>
<evidence type="ECO:0000256" key="1">
    <source>
        <dbReference type="ARBA" id="ARBA00004141"/>
    </source>
</evidence>
<proteinExistence type="predicted"/>
<sequence length="431" mass="48562">MGKMNTMRILLSLAAHFNWQLQQYDVKNVFLHEDLEEEICISIPPGFEGEETVNKAELPTSICKTHSRTQYSALILKDLDVFLSLKVSPQRLNYMNEAYITSWAAIVDPPKMDESPKAIRPWGQNLKSIGFGEIAREGWGEFHSPPDAFKVDCEGSEVRVQTETTFARDLSDGYPKFVKAEGALGLYKCLVPFWGCQIPYALIKFASFGIIIEYKDAIPTLKDQCNRSLQLGVSFADRYGCFDCASAMTEQLQTARFAQVPFDLSFNFIHPDSDQIPCIESGAYAAYNNKKSGKLLKVKRYGRKRHEIISCQGLQIQTSINESGHQHGVVYVEGDKNYGVKATINVWEPKIQQPNEFSLSQLWILRDSFGEDLNSIEADWQVSSDLHGHNNTRLFTHWTSDACLATTCYSLLCSGFIPIDSEVAMGKMVLL</sequence>
<comment type="subcellular location">
    <subcellularLocation>
        <location evidence="1">Membrane</location>
        <topology evidence="1">Multi-pass membrane protein</topology>
    </subcellularLocation>
</comment>
<keyword evidence="7" id="KW-1185">Reference proteome</keyword>
<feature type="repeat" description="Solcar" evidence="4">
    <location>
        <begin position="123"/>
        <end position="214"/>
    </location>
</feature>
<dbReference type="Pfam" id="PF03080">
    <property type="entry name" value="Neprosin"/>
    <property type="match status" value="1"/>
</dbReference>
<dbReference type="Pfam" id="PF07727">
    <property type="entry name" value="RVT_2"/>
    <property type="match status" value="1"/>
</dbReference>
<evidence type="ECO:0000313" key="7">
    <source>
        <dbReference type="Proteomes" id="UP001227230"/>
    </source>
</evidence>
<dbReference type="EMBL" id="CP126662">
    <property type="protein sequence ID" value="WKA05057.1"/>
    <property type="molecule type" value="Genomic_DNA"/>
</dbReference>
<dbReference type="PANTHER" id="PTHR31589:SF24">
    <property type="entry name" value="OS07G0205500 PROTEIN"/>
    <property type="match status" value="1"/>
</dbReference>
<evidence type="ECO:0000259" key="5">
    <source>
        <dbReference type="PROSITE" id="PS52045"/>
    </source>
</evidence>
<reference evidence="6 7" key="1">
    <citation type="journal article" date="2023" name="Hortic Res">
        <title>The complete reference genome for grapevine (Vitis vinifera L.) genetics and breeding.</title>
        <authorList>
            <person name="Shi X."/>
            <person name="Cao S."/>
            <person name="Wang X."/>
            <person name="Huang S."/>
            <person name="Wang Y."/>
            <person name="Liu Z."/>
            <person name="Liu W."/>
            <person name="Leng X."/>
            <person name="Peng Y."/>
            <person name="Wang N."/>
            <person name="Wang Y."/>
            <person name="Ma Z."/>
            <person name="Xu X."/>
            <person name="Zhang F."/>
            <person name="Xue H."/>
            <person name="Zhong H."/>
            <person name="Wang Y."/>
            <person name="Zhang K."/>
            <person name="Velt A."/>
            <person name="Avia K."/>
            <person name="Holtgrawe D."/>
            <person name="Grimplet J."/>
            <person name="Matus J.T."/>
            <person name="Ware D."/>
            <person name="Wu X."/>
            <person name="Wang H."/>
            <person name="Liu C."/>
            <person name="Fang Y."/>
            <person name="Rustenholz C."/>
            <person name="Cheng Z."/>
            <person name="Xiao H."/>
            <person name="Zhou Y."/>
        </authorList>
    </citation>
    <scope>NUCLEOTIDE SEQUENCE [LARGE SCALE GENOMIC DNA]</scope>
    <source>
        <strain evidence="7">cv. Pinot noir / PN40024</strain>
        <tissue evidence="6">Leaf</tissue>
    </source>
</reference>
<name>A0ABY9DDK3_VITVI</name>
<dbReference type="Proteomes" id="UP001227230">
    <property type="component" value="Chromosome 15"/>
</dbReference>
<dbReference type="PROSITE" id="PS50920">
    <property type="entry name" value="SOLCAR"/>
    <property type="match status" value="1"/>
</dbReference>
<organism evidence="6 7">
    <name type="scientific">Vitis vinifera</name>
    <name type="common">Grape</name>
    <dbReference type="NCBI Taxonomy" id="29760"/>
    <lineage>
        <taxon>Eukaryota</taxon>
        <taxon>Viridiplantae</taxon>
        <taxon>Streptophyta</taxon>
        <taxon>Embryophyta</taxon>
        <taxon>Tracheophyta</taxon>
        <taxon>Spermatophyta</taxon>
        <taxon>Magnoliopsida</taxon>
        <taxon>eudicotyledons</taxon>
        <taxon>Gunneridae</taxon>
        <taxon>Pentapetalae</taxon>
        <taxon>rosids</taxon>
        <taxon>Vitales</taxon>
        <taxon>Vitaceae</taxon>
        <taxon>Viteae</taxon>
        <taxon>Vitis</taxon>
    </lineage>
</organism>
<dbReference type="Gene3D" id="3.90.1320.10">
    <property type="entry name" value="Outer-capsid protein sigma 3, large lobe"/>
    <property type="match status" value="1"/>
</dbReference>
<dbReference type="InterPro" id="IPR013103">
    <property type="entry name" value="RVT_2"/>
</dbReference>
<feature type="domain" description="Neprosin PEP catalytic" evidence="5">
    <location>
        <begin position="319"/>
        <end position="431"/>
    </location>
</feature>
<evidence type="ECO:0000256" key="3">
    <source>
        <dbReference type="ARBA" id="ARBA00023136"/>
    </source>
</evidence>
<dbReference type="InterPro" id="IPR004314">
    <property type="entry name" value="Neprosin"/>
</dbReference>
<dbReference type="InterPro" id="IPR018108">
    <property type="entry name" value="MCP_transmembrane"/>
</dbReference>
<dbReference type="PANTHER" id="PTHR31589">
    <property type="entry name" value="PROTEIN, PUTATIVE (DUF239)-RELATED-RELATED"/>
    <property type="match status" value="1"/>
</dbReference>
<dbReference type="PROSITE" id="PS52045">
    <property type="entry name" value="NEPROSIN_PEP_CD"/>
    <property type="match status" value="1"/>
</dbReference>